<sequence length="98" mass="10435">MVAVDPADTVSETSDETGIVVAGRGVDGEDYVLADRSAKVAGVAAARRVWTAYADYDADEVVYEGLNNWVRNVLEEMLPAVDPPLRVVLVKKVQASAG</sequence>
<evidence type="ECO:0000313" key="1">
    <source>
        <dbReference type="EMBL" id="GIJ49803.1"/>
    </source>
</evidence>
<keyword evidence="2" id="KW-1185">Reference proteome</keyword>
<dbReference type="Proteomes" id="UP000619260">
    <property type="component" value="Unassembled WGS sequence"/>
</dbReference>
<organism evidence="1 2">
    <name type="scientific">Virgisporangium aliadipatigenens</name>
    <dbReference type="NCBI Taxonomy" id="741659"/>
    <lineage>
        <taxon>Bacteria</taxon>
        <taxon>Bacillati</taxon>
        <taxon>Actinomycetota</taxon>
        <taxon>Actinomycetes</taxon>
        <taxon>Micromonosporales</taxon>
        <taxon>Micromonosporaceae</taxon>
        <taxon>Virgisporangium</taxon>
    </lineage>
</organism>
<dbReference type="AlphaFoldDB" id="A0A8J3YSV0"/>
<accession>A0A8J3YSV0</accession>
<protein>
    <submittedName>
        <fullName evidence="1">Uncharacterized protein</fullName>
    </submittedName>
</protein>
<comment type="caution">
    <text evidence="1">The sequence shown here is derived from an EMBL/GenBank/DDBJ whole genome shotgun (WGS) entry which is preliminary data.</text>
</comment>
<gene>
    <name evidence="1" type="ORF">Val02_66890</name>
</gene>
<dbReference type="EMBL" id="BOPF01000030">
    <property type="protein sequence ID" value="GIJ49803.1"/>
    <property type="molecule type" value="Genomic_DNA"/>
</dbReference>
<name>A0A8J3YSV0_9ACTN</name>
<proteinExistence type="predicted"/>
<evidence type="ECO:0000313" key="2">
    <source>
        <dbReference type="Proteomes" id="UP000619260"/>
    </source>
</evidence>
<reference evidence="1" key="1">
    <citation type="submission" date="2021-01" db="EMBL/GenBank/DDBJ databases">
        <title>Whole genome shotgun sequence of Virgisporangium aliadipatigenens NBRC 105644.</title>
        <authorList>
            <person name="Komaki H."/>
            <person name="Tamura T."/>
        </authorList>
    </citation>
    <scope>NUCLEOTIDE SEQUENCE</scope>
    <source>
        <strain evidence="1">NBRC 105644</strain>
    </source>
</reference>